<accession>A0A8X6WUL2</accession>
<comment type="caution">
    <text evidence="1">The sequence shown here is derived from an EMBL/GenBank/DDBJ whole genome shotgun (WGS) entry which is preliminary data.</text>
</comment>
<reference evidence="1" key="1">
    <citation type="submission" date="2020-08" db="EMBL/GenBank/DDBJ databases">
        <title>Multicomponent nature underlies the extraordinary mechanical properties of spider dragline silk.</title>
        <authorList>
            <person name="Kono N."/>
            <person name="Nakamura H."/>
            <person name="Mori M."/>
            <person name="Yoshida Y."/>
            <person name="Ohtoshi R."/>
            <person name="Malay A.D."/>
            <person name="Moran D.A.P."/>
            <person name="Tomita M."/>
            <person name="Numata K."/>
            <person name="Arakawa K."/>
        </authorList>
    </citation>
    <scope>NUCLEOTIDE SEQUENCE</scope>
</reference>
<keyword evidence="2" id="KW-1185">Reference proteome</keyword>
<dbReference type="OrthoDB" id="10504415at2759"/>
<evidence type="ECO:0000313" key="2">
    <source>
        <dbReference type="Proteomes" id="UP000886998"/>
    </source>
</evidence>
<gene>
    <name evidence="1" type="ORF">TNIN_293131</name>
</gene>
<proteinExistence type="predicted"/>
<organism evidence="1 2">
    <name type="scientific">Trichonephila inaurata madagascariensis</name>
    <dbReference type="NCBI Taxonomy" id="2747483"/>
    <lineage>
        <taxon>Eukaryota</taxon>
        <taxon>Metazoa</taxon>
        <taxon>Ecdysozoa</taxon>
        <taxon>Arthropoda</taxon>
        <taxon>Chelicerata</taxon>
        <taxon>Arachnida</taxon>
        <taxon>Araneae</taxon>
        <taxon>Araneomorphae</taxon>
        <taxon>Entelegynae</taxon>
        <taxon>Araneoidea</taxon>
        <taxon>Nephilidae</taxon>
        <taxon>Trichonephila</taxon>
        <taxon>Trichonephila inaurata</taxon>
    </lineage>
</organism>
<dbReference type="AlphaFoldDB" id="A0A8X6WUL2"/>
<sequence>MIDGDSNRLRREAILREKEKSVVCKERAELVYERIRRCLQFISTATSMANTEEMKCVDECLEDLMKHMGYSEFGLSLPSIENFPANRNIIKQRQKKNSRPFRKQKLANVM</sequence>
<protein>
    <submittedName>
        <fullName evidence="1">Uncharacterized protein</fullName>
    </submittedName>
</protein>
<dbReference type="Proteomes" id="UP000886998">
    <property type="component" value="Unassembled WGS sequence"/>
</dbReference>
<dbReference type="EMBL" id="BMAV01002249">
    <property type="protein sequence ID" value="GFY41050.1"/>
    <property type="molecule type" value="Genomic_DNA"/>
</dbReference>
<evidence type="ECO:0000313" key="1">
    <source>
        <dbReference type="EMBL" id="GFY41050.1"/>
    </source>
</evidence>
<name>A0A8X6WUL2_9ARAC</name>